<comment type="subunit">
    <text evidence="3 10">Homodimer.</text>
</comment>
<evidence type="ECO:0000256" key="6">
    <source>
        <dbReference type="ARBA" id="ARBA00023186"/>
    </source>
</evidence>
<dbReference type="FunFam" id="2.30.22.10:FF:000001">
    <property type="entry name" value="Protein GrpE"/>
    <property type="match status" value="1"/>
</dbReference>
<sequence length="198" mass="23341">MENKEELLHAETGHEQSAPLQETGEVSLQEEVARLRAALEEERQKVLEKEQLASEYLNDLKRVKADFDNFRKREMLYRQQFVKTANRDLILKLLPVLDDLEKALTEGQKNEVHEAFLQGVEFIYRKFLGVLEKEGVRPIETRGQKFDPKYHEAMMTVSLPDREDFEIVEEIRKGYLYHDEVLRPAQVKVNRILQDRMA</sequence>
<dbReference type="SUPFAM" id="SSF51064">
    <property type="entry name" value="Head domain of nucleotide exchange factor GrpE"/>
    <property type="match status" value="1"/>
</dbReference>
<keyword evidence="4 10" id="KW-0963">Cytoplasm</keyword>
<organism evidence="15">
    <name type="scientific">Candidatus Caldatribacterium californiense</name>
    <dbReference type="NCBI Taxonomy" id="1454726"/>
    <lineage>
        <taxon>Bacteria</taxon>
        <taxon>Pseudomonadati</taxon>
        <taxon>Atribacterota</taxon>
        <taxon>Atribacteria</taxon>
        <taxon>Atribacterales</taxon>
        <taxon>Candidatus Caldatribacteriaceae</taxon>
        <taxon>Candidatus Caldatribacterium</taxon>
    </lineage>
</organism>
<dbReference type="GO" id="GO:0006457">
    <property type="term" value="P:protein folding"/>
    <property type="evidence" value="ECO:0007669"/>
    <property type="project" value="InterPro"/>
</dbReference>
<dbReference type="Gene3D" id="3.90.20.20">
    <property type="match status" value="1"/>
</dbReference>
<keyword evidence="5 10" id="KW-0346">Stress response</keyword>
<dbReference type="GO" id="GO:0000774">
    <property type="term" value="F:adenyl-nucleotide exchange factor activity"/>
    <property type="evidence" value="ECO:0007669"/>
    <property type="project" value="InterPro"/>
</dbReference>
<evidence type="ECO:0000256" key="11">
    <source>
        <dbReference type="RuleBase" id="RU000639"/>
    </source>
</evidence>
<dbReference type="PROSITE" id="PS01071">
    <property type="entry name" value="GRPE"/>
    <property type="match status" value="1"/>
</dbReference>
<comment type="subcellular location">
    <subcellularLocation>
        <location evidence="1 10">Cytoplasm</location>
    </subcellularLocation>
</comment>
<accession>A0A7V3YGQ4</accession>
<feature type="coiled-coil region" evidence="13">
    <location>
        <begin position="25"/>
        <end position="59"/>
    </location>
</feature>
<comment type="function">
    <text evidence="7 10 11">Participates actively in the response to hyperosmotic and heat shock by preventing the aggregation of stress-denatured proteins, in association with DnaK and GrpE. It is the nucleotide exchange factor for DnaK and may function as a thermosensor. Unfolded proteins bind initially to DnaJ; upon interaction with the DnaJ-bound protein, DnaK hydrolyzes its bound ATP, resulting in the formation of a stable complex. GrpE releases ADP from DnaK; ATP binding to DnaK triggers the release of the substrate protein, thus completing the reaction cycle. Several rounds of ATP-dependent interactions between DnaJ, DnaK and GrpE are required for fully efficient folding.</text>
</comment>
<evidence type="ECO:0000256" key="2">
    <source>
        <dbReference type="ARBA" id="ARBA00009054"/>
    </source>
</evidence>
<feature type="region of interest" description="Disordered" evidence="14">
    <location>
        <begin position="1"/>
        <end position="24"/>
    </location>
</feature>
<evidence type="ECO:0000256" key="4">
    <source>
        <dbReference type="ARBA" id="ARBA00022490"/>
    </source>
</evidence>
<dbReference type="GO" id="GO:0042803">
    <property type="term" value="F:protein homodimerization activity"/>
    <property type="evidence" value="ECO:0007669"/>
    <property type="project" value="InterPro"/>
</dbReference>
<keyword evidence="13" id="KW-0175">Coiled coil</keyword>
<evidence type="ECO:0000313" key="15">
    <source>
        <dbReference type="EMBL" id="HGI30740.1"/>
    </source>
</evidence>
<dbReference type="EMBL" id="DTFV01000076">
    <property type="protein sequence ID" value="HGI30740.1"/>
    <property type="molecule type" value="Genomic_DNA"/>
</dbReference>
<dbReference type="AlphaFoldDB" id="A0A7V3YGQ4"/>
<evidence type="ECO:0000256" key="3">
    <source>
        <dbReference type="ARBA" id="ARBA00011738"/>
    </source>
</evidence>
<dbReference type="GO" id="GO:0051082">
    <property type="term" value="F:unfolded protein binding"/>
    <property type="evidence" value="ECO:0007669"/>
    <property type="project" value="TreeGrafter"/>
</dbReference>
<dbReference type="PANTHER" id="PTHR21237">
    <property type="entry name" value="GRPE PROTEIN"/>
    <property type="match status" value="1"/>
</dbReference>
<dbReference type="InterPro" id="IPR013805">
    <property type="entry name" value="GrpE_CC"/>
</dbReference>
<dbReference type="NCBIfam" id="NF010738">
    <property type="entry name" value="PRK14140.1"/>
    <property type="match status" value="1"/>
</dbReference>
<dbReference type="CDD" id="cd00446">
    <property type="entry name" value="GrpE"/>
    <property type="match status" value="1"/>
</dbReference>
<dbReference type="SUPFAM" id="SSF58014">
    <property type="entry name" value="Coiled-coil domain of nucleotide exchange factor GrpE"/>
    <property type="match status" value="1"/>
</dbReference>
<evidence type="ECO:0000256" key="5">
    <source>
        <dbReference type="ARBA" id="ARBA00023016"/>
    </source>
</evidence>
<name>A0A7V3YGQ4_9BACT</name>
<dbReference type="Gene3D" id="2.30.22.10">
    <property type="entry name" value="Head domain of nucleotide exchange factor GrpE"/>
    <property type="match status" value="1"/>
</dbReference>
<dbReference type="GO" id="GO:0005737">
    <property type="term" value="C:cytoplasm"/>
    <property type="evidence" value="ECO:0007669"/>
    <property type="project" value="UniProtKB-SubCell"/>
</dbReference>
<comment type="caution">
    <text evidence="15">The sequence shown here is derived from an EMBL/GenBank/DDBJ whole genome shotgun (WGS) entry which is preliminary data.</text>
</comment>
<dbReference type="PRINTS" id="PR00773">
    <property type="entry name" value="GRPEPROTEIN"/>
</dbReference>
<protein>
    <recommendedName>
        <fullName evidence="8 10">Protein GrpE</fullName>
    </recommendedName>
    <alternativeName>
        <fullName evidence="9 10">HSP-70 cofactor</fullName>
    </alternativeName>
</protein>
<dbReference type="GO" id="GO:0051087">
    <property type="term" value="F:protein-folding chaperone binding"/>
    <property type="evidence" value="ECO:0007669"/>
    <property type="project" value="InterPro"/>
</dbReference>
<evidence type="ECO:0000256" key="7">
    <source>
        <dbReference type="ARBA" id="ARBA00053401"/>
    </source>
</evidence>
<dbReference type="InterPro" id="IPR000740">
    <property type="entry name" value="GrpE"/>
</dbReference>
<dbReference type="Pfam" id="PF01025">
    <property type="entry name" value="GrpE"/>
    <property type="match status" value="1"/>
</dbReference>
<evidence type="ECO:0000256" key="10">
    <source>
        <dbReference type="HAMAP-Rule" id="MF_01151"/>
    </source>
</evidence>
<evidence type="ECO:0000256" key="12">
    <source>
        <dbReference type="RuleBase" id="RU004478"/>
    </source>
</evidence>
<proteinExistence type="inferred from homology"/>
<feature type="compositionally biased region" description="Basic and acidic residues" evidence="14">
    <location>
        <begin position="1"/>
        <end position="14"/>
    </location>
</feature>
<dbReference type="HAMAP" id="MF_01151">
    <property type="entry name" value="GrpE"/>
    <property type="match status" value="1"/>
</dbReference>
<evidence type="ECO:0000256" key="14">
    <source>
        <dbReference type="SAM" id="MobiDB-lite"/>
    </source>
</evidence>
<evidence type="ECO:0000256" key="13">
    <source>
        <dbReference type="SAM" id="Coils"/>
    </source>
</evidence>
<dbReference type="InterPro" id="IPR009012">
    <property type="entry name" value="GrpE_head"/>
</dbReference>
<keyword evidence="6 10" id="KW-0143">Chaperone</keyword>
<comment type="similarity">
    <text evidence="2 10 12">Belongs to the GrpE family.</text>
</comment>
<evidence type="ECO:0000256" key="9">
    <source>
        <dbReference type="ARBA" id="ARBA00076414"/>
    </source>
</evidence>
<reference evidence="15" key="1">
    <citation type="journal article" date="2020" name="mSystems">
        <title>Genome- and Community-Level Interaction Insights into Carbon Utilization and Element Cycling Functions of Hydrothermarchaeota in Hydrothermal Sediment.</title>
        <authorList>
            <person name="Zhou Z."/>
            <person name="Liu Y."/>
            <person name="Xu W."/>
            <person name="Pan J."/>
            <person name="Luo Z.H."/>
            <person name="Li M."/>
        </authorList>
    </citation>
    <scope>NUCLEOTIDE SEQUENCE [LARGE SCALE GENOMIC DNA]</scope>
    <source>
        <strain evidence="15">SpSt-747</strain>
    </source>
</reference>
<evidence type="ECO:0000256" key="8">
    <source>
        <dbReference type="ARBA" id="ARBA00072274"/>
    </source>
</evidence>
<dbReference type="PANTHER" id="PTHR21237:SF23">
    <property type="entry name" value="GRPE PROTEIN HOMOLOG, MITOCHONDRIAL"/>
    <property type="match status" value="1"/>
</dbReference>
<gene>
    <name evidence="10 15" type="primary">grpE</name>
    <name evidence="15" type="ORF">ENV30_05465</name>
</gene>
<evidence type="ECO:0000256" key="1">
    <source>
        <dbReference type="ARBA" id="ARBA00004496"/>
    </source>
</evidence>